<protein>
    <submittedName>
        <fullName evidence="2">Uncharacterized protein</fullName>
    </submittedName>
</protein>
<evidence type="ECO:0000313" key="2">
    <source>
        <dbReference type="EMBL" id="GLC31921.1"/>
    </source>
</evidence>
<dbReference type="EMBL" id="BRXR01000001">
    <property type="protein sequence ID" value="GLC31921.1"/>
    <property type="molecule type" value="Genomic_DNA"/>
</dbReference>
<reference evidence="2 3" key="1">
    <citation type="journal article" date="2024" name="Int. J. Syst. Evol. Microbiol.">
        <title>Clostridium omnivorum sp. nov., isolated from anoxic soil under the treatment of reductive soil disinfestation.</title>
        <authorList>
            <person name="Ueki A."/>
            <person name="Tonouchi A."/>
            <person name="Kaku N."/>
            <person name="Honma S."/>
            <person name="Ueki K."/>
        </authorList>
    </citation>
    <scope>NUCLEOTIDE SEQUENCE [LARGE SCALE GENOMIC DNA]</scope>
    <source>
        <strain evidence="2 3">E14</strain>
    </source>
</reference>
<keyword evidence="3" id="KW-1185">Reference proteome</keyword>
<gene>
    <name evidence="2" type="ORF">bsdE14_33310</name>
</gene>
<proteinExistence type="predicted"/>
<evidence type="ECO:0000313" key="3">
    <source>
        <dbReference type="Proteomes" id="UP001208567"/>
    </source>
</evidence>
<evidence type="ECO:0000256" key="1">
    <source>
        <dbReference type="SAM" id="MobiDB-lite"/>
    </source>
</evidence>
<accession>A0ABQ5N9S9</accession>
<dbReference type="Proteomes" id="UP001208567">
    <property type="component" value="Unassembled WGS sequence"/>
</dbReference>
<feature type="region of interest" description="Disordered" evidence="1">
    <location>
        <begin position="1"/>
        <end position="27"/>
    </location>
</feature>
<organism evidence="2 3">
    <name type="scientific">Clostridium omnivorum</name>
    <dbReference type="NCBI Taxonomy" id="1604902"/>
    <lineage>
        <taxon>Bacteria</taxon>
        <taxon>Bacillati</taxon>
        <taxon>Bacillota</taxon>
        <taxon>Clostridia</taxon>
        <taxon>Eubacteriales</taxon>
        <taxon>Clostridiaceae</taxon>
        <taxon>Clostridium</taxon>
    </lineage>
</organism>
<name>A0ABQ5N9S9_9CLOT</name>
<sequence>MKGLFQQKGLSGNGHKQKNKENYAGKQVSISRFFNTNNYKLLNLYNVQPVSKQHG</sequence>
<comment type="caution">
    <text evidence="2">The sequence shown here is derived from an EMBL/GenBank/DDBJ whole genome shotgun (WGS) entry which is preliminary data.</text>
</comment>